<accession>A0ABU8QSQ0</accession>
<feature type="transmembrane region" description="Helical" evidence="1">
    <location>
        <begin position="225"/>
        <end position="250"/>
    </location>
</feature>
<name>A0ABU8QSQ0_9PSED</name>
<evidence type="ECO:0000256" key="1">
    <source>
        <dbReference type="SAM" id="Phobius"/>
    </source>
</evidence>
<feature type="transmembrane region" description="Helical" evidence="1">
    <location>
        <begin position="100"/>
        <end position="116"/>
    </location>
</feature>
<feature type="transmembrane region" description="Helical" evidence="1">
    <location>
        <begin position="158"/>
        <end position="179"/>
    </location>
</feature>
<evidence type="ECO:0000313" key="4">
    <source>
        <dbReference type="Proteomes" id="UP001380290"/>
    </source>
</evidence>
<sequence>MSVPYWIALFFLSLGLALGLSYGSIDLAALPTVSGLVCAAVLVRREAYWQRTVGHVMFCGLAITLLMDFAPGLNSATAIADVVQSEGASPLTMRMSLDKPLLGLWVLLACSWVVVLRRKGVLMTLAVIRPLTALACLGGAWVLGLIPWAPNWPDHNLFWLLIKLPLVVLTAELLFRAYIQGGLERLLKHKGLALGISALLFGLSNLGAGWQWFCLSTAEGVGYGLAYRYGGLLVAVWCHLFVQVMHFVAFA</sequence>
<keyword evidence="4" id="KW-1185">Reference proteome</keyword>
<keyword evidence="3" id="KW-0378">Hydrolase</keyword>
<proteinExistence type="predicted"/>
<feature type="transmembrane region" description="Helical" evidence="1">
    <location>
        <begin position="128"/>
        <end position="146"/>
    </location>
</feature>
<keyword evidence="1" id="KW-1133">Transmembrane helix</keyword>
<gene>
    <name evidence="3" type="ORF">V7S98_10580</name>
</gene>
<dbReference type="InterPro" id="IPR003675">
    <property type="entry name" value="Rce1/LyrA-like_dom"/>
</dbReference>
<keyword evidence="1" id="KW-0812">Transmembrane</keyword>
<feature type="domain" description="CAAX prenyl protease 2/Lysostaphin resistance protein A-like" evidence="2">
    <location>
        <begin position="155"/>
        <end position="244"/>
    </location>
</feature>
<dbReference type="Proteomes" id="UP001380290">
    <property type="component" value="Unassembled WGS sequence"/>
</dbReference>
<feature type="transmembrane region" description="Helical" evidence="1">
    <location>
        <begin position="191"/>
        <end position="213"/>
    </location>
</feature>
<protein>
    <submittedName>
        <fullName evidence="3">CPBP family intramembrane glutamic endopeptidase</fullName>
        <ecNumber evidence="3">3.4.-.-</ecNumber>
    </submittedName>
</protein>
<organism evidence="3 4">
    <name type="scientific">Pseudomonas farsensis</name>
    <dbReference type="NCBI Taxonomy" id="2745492"/>
    <lineage>
        <taxon>Bacteria</taxon>
        <taxon>Pseudomonadati</taxon>
        <taxon>Pseudomonadota</taxon>
        <taxon>Gammaproteobacteria</taxon>
        <taxon>Pseudomonadales</taxon>
        <taxon>Pseudomonadaceae</taxon>
        <taxon>Pseudomonas</taxon>
    </lineage>
</organism>
<keyword evidence="1" id="KW-0472">Membrane</keyword>
<dbReference type="RefSeq" id="WP_339599220.1">
    <property type="nucleotide sequence ID" value="NZ_JBBHLC010000023.1"/>
</dbReference>
<evidence type="ECO:0000313" key="3">
    <source>
        <dbReference type="EMBL" id="MEJ5863669.1"/>
    </source>
</evidence>
<dbReference type="EMBL" id="JBBHLC010000023">
    <property type="protein sequence ID" value="MEJ5863669.1"/>
    <property type="molecule type" value="Genomic_DNA"/>
</dbReference>
<dbReference type="Pfam" id="PF02517">
    <property type="entry name" value="Rce1-like"/>
    <property type="match status" value="1"/>
</dbReference>
<dbReference type="EC" id="3.4.-.-" evidence="3"/>
<dbReference type="GO" id="GO:0016787">
    <property type="term" value="F:hydrolase activity"/>
    <property type="evidence" value="ECO:0007669"/>
    <property type="project" value="UniProtKB-KW"/>
</dbReference>
<evidence type="ECO:0000259" key="2">
    <source>
        <dbReference type="Pfam" id="PF02517"/>
    </source>
</evidence>
<comment type="caution">
    <text evidence="3">The sequence shown here is derived from an EMBL/GenBank/DDBJ whole genome shotgun (WGS) entry which is preliminary data.</text>
</comment>
<reference evidence="3 4" key="1">
    <citation type="submission" date="2024-02" db="EMBL/GenBank/DDBJ databases">
        <title>Identification of pathogenicity and growth-promoting function of Pseudomonas putida variant.</title>
        <authorList>
            <person name="Sun J."/>
        </authorList>
    </citation>
    <scope>NUCLEOTIDE SEQUENCE [LARGE SCALE GENOMIC DNA]</scope>
    <source>
        <strain evidence="3 4">A03</strain>
    </source>
</reference>